<dbReference type="Proteomes" id="UP000197424">
    <property type="component" value="Chromosome"/>
</dbReference>
<protein>
    <submittedName>
        <fullName evidence="1">Uncharacterized protein</fullName>
    </submittedName>
</protein>
<reference evidence="2" key="1">
    <citation type="submission" date="2017-06" db="EMBL/GenBank/DDBJ databases">
        <title>Whole genome sequence of Laribacter hongkongensis LHGZ1.</title>
        <authorList>
            <person name="Chen D."/>
            <person name="Wu H."/>
            <person name="Chen J."/>
        </authorList>
    </citation>
    <scope>NUCLEOTIDE SEQUENCE [LARGE SCALE GENOMIC DNA]</scope>
    <source>
        <strain evidence="2">LHGZ1</strain>
    </source>
</reference>
<accession>A0A248LJM9</accession>
<gene>
    <name evidence="1" type="ORF">LHGZ1_1552</name>
</gene>
<sequence length="74" mass="8042">MVLLPVFCCFFETSTGPQAVSGVWRNDRMGNSGGGCHACMVFPALLSYVSVSVGYGGYLEVMYRIPDDHLSKNC</sequence>
<evidence type="ECO:0000313" key="2">
    <source>
        <dbReference type="Proteomes" id="UP000197424"/>
    </source>
</evidence>
<organism evidence="1 2">
    <name type="scientific">Laribacter hongkongensis</name>
    <dbReference type="NCBI Taxonomy" id="168471"/>
    <lineage>
        <taxon>Bacteria</taxon>
        <taxon>Pseudomonadati</taxon>
        <taxon>Pseudomonadota</taxon>
        <taxon>Betaproteobacteria</taxon>
        <taxon>Neisseriales</taxon>
        <taxon>Aquaspirillaceae</taxon>
        <taxon>Laribacter</taxon>
    </lineage>
</organism>
<name>A0A248LJM9_9NEIS</name>
<proteinExistence type="predicted"/>
<dbReference type="EMBL" id="CP022115">
    <property type="protein sequence ID" value="ASJ24383.1"/>
    <property type="molecule type" value="Genomic_DNA"/>
</dbReference>
<evidence type="ECO:0000313" key="1">
    <source>
        <dbReference type="EMBL" id="ASJ24383.1"/>
    </source>
</evidence>
<dbReference type="AlphaFoldDB" id="A0A248LJM9"/>